<gene>
    <name evidence="2" type="ORF">IPP15_21785</name>
</gene>
<dbReference type="InterPro" id="IPR011008">
    <property type="entry name" value="Dimeric_a/b-barrel"/>
</dbReference>
<keyword evidence="2" id="KW-0560">Oxidoreductase</keyword>
<dbReference type="EMBL" id="JADKGY010000032">
    <property type="protein sequence ID" value="MBK9984960.1"/>
    <property type="molecule type" value="Genomic_DNA"/>
</dbReference>
<comment type="caution">
    <text evidence="2">The sequence shown here is derived from an EMBL/GenBank/DDBJ whole genome shotgun (WGS) entry which is preliminary data.</text>
</comment>
<dbReference type="AlphaFoldDB" id="A0A9D7SXB4"/>
<reference evidence="2 3" key="1">
    <citation type="submission" date="2020-10" db="EMBL/GenBank/DDBJ databases">
        <title>Connecting structure to function with the recovery of over 1000 high-quality activated sludge metagenome-assembled genomes encoding full-length rRNA genes using long-read sequencing.</title>
        <authorList>
            <person name="Singleton C.M."/>
            <person name="Petriglieri F."/>
            <person name="Kristensen J.M."/>
            <person name="Kirkegaard R.H."/>
            <person name="Michaelsen T.Y."/>
            <person name="Andersen M.H."/>
            <person name="Karst S.M."/>
            <person name="Dueholm M.S."/>
            <person name="Nielsen P.H."/>
            <person name="Albertsen M."/>
        </authorList>
    </citation>
    <scope>NUCLEOTIDE SEQUENCE [LARGE SCALE GENOMIC DNA]</scope>
    <source>
        <strain evidence="2">Ribe_18-Q3-R11-54_MAXAC.273</strain>
    </source>
</reference>
<keyword evidence="2" id="KW-0503">Monooxygenase</keyword>
<proteinExistence type="predicted"/>
<dbReference type="SUPFAM" id="SSF54909">
    <property type="entry name" value="Dimeric alpha+beta barrel"/>
    <property type="match status" value="1"/>
</dbReference>
<organism evidence="2 3">
    <name type="scientific">Candidatus Opimibacter skivensis</name>
    <dbReference type="NCBI Taxonomy" id="2982028"/>
    <lineage>
        <taxon>Bacteria</taxon>
        <taxon>Pseudomonadati</taxon>
        <taxon>Bacteroidota</taxon>
        <taxon>Saprospiria</taxon>
        <taxon>Saprospirales</taxon>
        <taxon>Saprospiraceae</taxon>
        <taxon>Candidatus Opimibacter</taxon>
    </lineage>
</organism>
<dbReference type="InterPro" id="IPR007138">
    <property type="entry name" value="ABM_dom"/>
</dbReference>
<dbReference type="GO" id="GO:0004497">
    <property type="term" value="F:monooxygenase activity"/>
    <property type="evidence" value="ECO:0007669"/>
    <property type="project" value="UniProtKB-KW"/>
</dbReference>
<evidence type="ECO:0000259" key="1">
    <source>
        <dbReference type="PROSITE" id="PS51725"/>
    </source>
</evidence>
<evidence type="ECO:0000313" key="2">
    <source>
        <dbReference type="EMBL" id="MBK9984960.1"/>
    </source>
</evidence>
<feature type="domain" description="ABM" evidence="1">
    <location>
        <begin position="2"/>
        <end position="92"/>
    </location>
</feature>
<protein>
    <submittedName>
        <fullName evidence="2">Antibiotic biosynthesis monooxygenase</fullName>
    </submittedName>
</protein>
<dbReference type="Gene3D" id="3.30.70.100">
    <property type="match status" value="1"/>
</dbReference>
<dbReference type="Proteomes" id="UP000808337">
    <property type="component" value="Unassembled WGS sequence"/>
</dbReference>
<name>A0A9D7SXB4_9BACT</name>
<accession>A0A9D7SXB4</accession>
<evidence type="ECO:0000313" key="3">
    <source>
        <dbReference type="Proteomes" id="UP000808337"/>
    </source>
</evidence>
<sequence>MIKRIVLMEMEPGREALFLDIFEGVKNQIRSRAGCIGLELLQSENEGKTILWTISMWQSEADLESYRTSDLFQKTWSAVKPLFSGKARAWTLNPIETLA</sequence>
<dbReference type="Pfam" id="PF03992">
    <property type="entry name" value="ABM"/>
    <property type="match status" value="1"/>
</dbReference>
<dbReference type="PROSITE" id="PS51725">
    <property type="entry name" value="ABM"/>
    <property type="match status" value="1"/>
</dbReference>